<evidence type="ECO:0000256" key="2">
    <source>
        <dbReference type="ARBA" id="ARBA00022691"/>
    </source>
</evidence>
<reference evidence="11 12" key="1">
    <citation type="journal article" date="2014" name="Antonie Van Leeuwenhoek">
        <title>Hyphomonas beringensis sp. nov. and Hyphomonas chukchiensis sp. nov., isolated from surface seawater of the Bering Sea and Chukchi Sea.</title>
        <authorList>
            <person name="Li C."/>
            <person name="Lai Q."/>
            <person name="Li G."/>
            <person name="Dong C."/>
            <person name="Wang J."/>
            <person name="Liao Y."/>
            <person name="Shao Z."/>
        </authorList>
    </citation>
    <scope>NUCLEOTIDE SEQUENCE [LARGE SCALE GENOMIC DNA]</scope>
    <source>
        <strain evidence="11 12">VP2</strain>
    </source>
</reference>
<dbReference type="Pfam" id="PF04055">
    <property type="entry name" value="Radical_SAM"/>
    <property type="match status" value="1"/>
</dbReference>
<protein>
    <submittedName>
        <fullName evidence="11">Molybdenum cofactor biosynthesis protein A</fullName>
    </submittedName>
</protein>
<name>A0A059FIL9_9PROT</name>
<dbReference type="InterPro" id="IPR010505">
    <property type="entry name" value="MoaA_twitch"/>
</dbReference>
<keyword evidence="3" id="KW-0479">Metal-binding</keyword>
<dbReference type="STRING" id="1280952.HJA_03886"/>
<dbReference type="CDD" id="cd01335">
    <property type="entry name" value="Radical_SAM"/>
    <property type="match status" value="1"/>
</dbReference>
<dbReference type="CDD" id="cd21117">
    <property type="entry name" value="Twitch_MoaA"/>
    <property type="match status" value="1"/>
</dbReference>
<dbReference type="InterPro" id="IPR007197">
    <property type="entry name" value="rSAM"/>
</dbReference>
<keyword evidence="6" id="KW-0411">Iron-sulfur</keyword>
<dbReference type="InterPro" id="IPR058240">
    <property type="entry name" value="rSAM_sf"/>
</dbReference>
<keyword evidence="9" id="KW-0456">Lyase</keyword>
<evidence type="ECO:0000256" key="7">
    <source>
        <dbReference type="ARBA" id="ARBA00023134"/>
    </source>
</evidence>
<evidence type="ECO:0000256" key="9">
    <source>
        <dbReference type="ARBA" id="ARBA00023239"/>
    </source>
</evidence>
<dbReference type="SUPFAM" id="SSF102114">
    <property type="entry name" value="Radical SAM enzymes"/>
    <property type="match status" value="1"/>
</dbReference>
<keyword evidence="4" id="KW-0547">Nucleotide-binding</keyword>
<comment type="cofactor">
    <cofactor evidence="1">
        <name>[4Fe-4S] cluster</name>
        <dbReference type="ChEBI" id="CHEBI:49883"/>
    </cofactor>
</comment>
<dbReference type="GO" id="GO:0046872">
    <property type="term" value="F:metal ion binding"/>
    <property type="evidence" value="ECO:0007669"/>
    <property type="project" value="UniProtKB-KW"/>
</dbReference>
<dbReference type="PROSITE" id="PS51918">
    <property type="entry name" value="RADICAL_SAM"/>
    <property type="match status" value="1"/>
</dbReference>
<dbReference type="GO" id="GO:0061798">
    <property type="term" value="F:GTP 3',8'-cyclase activity"/>
    <property type="evidence" value="ECO:0007669"/>
    <property type="project" value="TreeGrafter"/>
</dbReference>
<dbReference type="PANTHER" id="PTHR22960">
    <property type="entry name" value="MOLYBDOPTERIN COFACTOR SYNTHESIS PROTEIN A"/>
    <property type="match status" value="1"/>
</dbReference>
<keyword evidence="7" id="KW-0342">GTP-binding</keyword>
<organism evidence="11 12">
    <name type="scientific">Hyphomonas jannaschiana VP2</name>
    <dbReference type="NCBI Taxonomy" id="1280952"/>
    <lineage>
        <taxon>Bacteria</taxon>
        <taxon>Pseudomonadati</taxon>
        <taxon>Pseudomonadota</taxon>
        <taxon>Alphaproteobacteria</taxon>
        <taxon>Hyphomonadales</taxon>
        <taxon>Hyphomonadaceae</taxon>
        <taxon>Hyphomonas</taxon>
    </lineage>
</organism>
<feature type="domain" description="Radical SAM core" evidence="10">
    <location>
        <begin position="1"/>
        <end position="191"/>
    </location>
</feature>
<dbReference type="PATRIC" id="fig|1280952.3.peg.774"/>
<gene>
    <name evidence="11" type="ORF">HJA_03886</name>
</gene>
<dbReference type="EMBL" id="ARYJ01000002">
    <property type="protein sequence ID" value="KCZ90338.1"/>
    <property type="molecule type" value="Genomic_DNA"/>
</dbReference>
<keyword evidence="8" id="KW-0501">Molybdenum cofactor biosynthesis</keyword>
<dbReference type="GO" id="GO:0051539">
    <property type="term" value="F:4 iron, 4 sulfur cluster binding"/>
    <property type="evidence" value="ECO:0007669"/>
    <property type="project" value="UniProtKB-KW"/>
</dbReference>
<dbReference type="Pfam" id="PF06463">
    <property type="entry name" value="Mob_synth_C"/>
    <property type="match status" value="1"/>
</dbReference>
<evidence type="ECO:0000313" key="11">
    <source>
        <dbReference type="EMBL" id="KCZ90338.1"/>
    </source>
</evidence>
<keyword evidence="5" id="KW-0408">Iron</keyword>
<evidence type="ECO:0000256" key="1">
    <source>
        <dbReference type="ARBA" id="ARBA00001966"/>
    </source>
</evidence>
<dbReference type="PANTHER" id="PTHR22960:SF28">
    <property type="entry name" value="GTP 3',8-CYCLASE"/>
    <property type="match status" value="1"/>
</dbReference>
<evidence type="ECO:0000256" key="3">
    <source>
        <dbReference type="ARBA" id="ARBA00022723"/>
    </source>
</evidence>
<dbReference type="AlphaFoldDB" id="A0A059FIL9"/>
<dbReference type="InterPro" id="IPR013785">
    <property type="entry name" value="Aldolase_TIM"/>
</dbReference>
<dbReference type="GO" id="GO:0006777">
    <property type="term" value="P:Mo-molybdopterin cofactor biosynthetic process"/>
    <property type="evidence" value="ECO:0007669"/>
    <property type="project" value="UniProtKB-KW"/>
</dbReference>
<evidence type="ECO:0000256" key="6">
    <source>
        <dbReference type="ARBA" id="ARBA00023014"/>
    </source>
</evidence>
<evidence type="ECO:0000259" key="10">
    <source>
        <dbReference type="PROSITE" id="PS51918"/>
    </source>
</evidence>
<accession>A0A059FIL9</accession>
<dbReference type="Proteomes" id="UP000024816">
    <property type="component" value="Unassembled WGS sequence"/>
</dbReference>
<dbReference type="Gene3D" id="3.20.20.70">
    <property type="entry name" value="Aldolase class I"/>
    <property type="match status" value="1"/>
</dbReference>
<evidence type="ECO:0000256" key="5">
    <source>
        <dbReference type="ARBA" id="ARBA00023004"/>
    </source>
</evidence>
<evidence type="ECO:0000313" key="12">
    <source>
        <dbReference type="Proteomes" id="UP000024816"/>
    </source>
</evidence>
<dbReference type="InterPro" id="IPR050105">
    <property type="entry name" value="MoCo_biosynth_MoaA/MoaC"/>
</dbReference>
<keyword evidence="12" id="KW-1185">Reference proteome</keyword>
<comment type="caution">
    <text evidence="11">The sequence shown here is derived from an EMBL/GenBank/DDBJ whole genome shotgun (WGS) entry which is preliminary data.</text>
</comment>
<dbReference type="GO" id="GO:0061799">
    <property type="term" value="F:cyclic pyranopterin monophosphate synthase activity"/>
    <property type="evidence" value="ECO:0007669"/>
    <property type="project" value="TreeGrafter"/>
</dbReference>
<dbReference type="GO" id="GO:0005525">
    <property type="term" value="F:GTP binding"/>
    <property type="evidence" value="ECO:0007669"/>
    <property type="project" value="UniProtKB-KW"/>
</dbReference>
<evidence type="ECO:0000256" key="8">
    <source>
        <dbReference type="ARBA" id="ARBA00023150"/>
    </source>
</evidence>
<proteinExistence type="predicted"/>
<keyword evidence="2" id="KW-0949">S-adenosyl-L-methionine</keyword>
<dbReference type="eggNOG" id="COG2896">
    <property type="taxonomic scope" value="Bacteria"/>
</dbReference>
<sequence>MDFLAPEEVERLVRVFAQLGIRKVRLTGGEPTVRKDLAQLIACVSAQTGIDKVALTTNGWNLSRHVDEWVDAGLTNLNVSMDALDREAFHRITGHDRLNDVLSGLERAQALPLNAVKVNAVLLRDGLDEDFSSWTGFVRERAISVRFIELMRTGDNKAFFDAQHVSGQVLRRWLEANGWTPADRGADDGPAVEFSHPDYVGRIGLIAPYAPGFCDGCNRLRVTARGQLRLCLFGQGGRPLRDLLCSDDQSGLLKDRILDALAFKPAAHGLHNSDPGDIRNLAQMGG</sequence>
<evidence type="ECO:0000256" key="4">
    <source>
        <dbReference type="ARBA" id="ARBA00022741"/>
    </source>
</evidence>